<evidence type="ECO:0000313" key="3">
    <source>
        <dbReference type="Proteomes" id="UP000465785"/>
    </source>
</evidence>
<evidence type="ECO:0000256" key="1">
    <source>
        <dbReference type="SAM" id="Phobius"/>
    </source>
</evidence>
<keyword evidence="3" id="KW-1185">Reference proteome</keyword>
<organism evidence="2 3">
    <name type="scientific">Mycobacterium gallinarum</name>
    <dbReference type="NCBI Taxonomy" id="39689"/>
    <lineage>
        <taxon>Bacteria</taxon>
        <taxon>Bacillati</taxon>
        <taxon>Actinomycetota</taxon>
        <taxon>Actinomycetes</taxon>
        <taxon>Mycobacteriales</taxon>
        <taxon>Mycobacteriaceae</taxon>
        <taxon>Mycobacterium</taxon>
    </lineage>
</organism>
<feature type="transmembrane region" description="Helical" evidence="1">
    <location>
        <begin position="114"/>
        <end position="140"/>
    </location>
</feature>
<reference evidence="2 3" key="1">
    <citation type="journal article" date="2019" name="Emerg. Microbes Infect.">
        <title>Comprehensive subspecies identification of 175 nontuberculous mycobacteria species based on 7547 genomic profiles.</title>
        <authorList>
            <person name="Matsumoto Y."/>
            <person name="Kinjo T."/>
            <person name="Motooka D."/>
            <person name="Nabeya D."/>
            <person name="Jung N."/>
            <person name="Uechi K."/>
            <person name="Horii T."/>
            <person name="Iida T."/>
            <person name="Fujita J."/>
            <person name="Nakamura S."/>
        </authorList>
    </citation>
    <scope>NUCLEOTIDE SEQUENCE [LARGE SCALE GENOMIC DNA]</scope>
    <source>
        <strain evidence="2 3">JCM 6399</strain>
    </source>
</reference>
<gene>
    <name evidence="2" type="ORF">MGALJ_59140</name>
</gene>
<feature type="transmembrane region" description="Helical" evidence="1">
    <location>
        <begin position="152"/>
        <end position="174"/>
    </location>
</feature>
<dbReference type="InterPro" id="IPR025671">
    <property type="entry name" value="HXXEE"/>
</dbReference>
<dbReference type="AlphaFoldDB" id="A0A9W4BE64"/>
<protein>
    <recommendedName>
        <fullName evidence="4">HXXEE domain-containing protein</fullName>
    </recommendedName>
</protein>
<accession>A0A9W4BE64</accession>
<feature type="transmembrane region" description="Helical" evidence="1">
    <location>
        <begin position="27"/>
        <end position="45"/>
    </location>
</feature>
<keyword evidence="1" id="KW-0812">Transmembrane</keyword>
<name>A0A9W4BE64_9MYCO</name>
<dbReference type="Pfam" id="PF13787">
    <property type="entry name" value="HXXEE"/>
    <property type="match status" value="1"/>
</dbReference>
<keyword evidence="1" id="KW-0472">Membrane</keyword>
<feature type="transmembrane region" description="Helical" evidence="1">
    <location>
        <begin position="180"/>
        <end position="200"/>
    </location>
</feature>
<dbReference type="KEGG" id="mgau:MGALJ_59140"/>
<dbReference type="Proteomes" id="UP000465785">
    <property type="component" value="Chromosome"/>
</dbReference>
<dbReference type="EMBL" id="AP022601">
    <property type="protein sequence ID" value="BBY96245.1"/>
    <property type="molecule type" value="Genomic_DNA"/>
</dbReference>
<proteinExistence type="predicted"/>
<sequence>MMTTATTSQAPRYSVDDYHRYTRATQWLNTAGAVVAVALGIFILIDPVRRTDPDWVFWLIWPMATLHTIEEYVWPGGFLRYFNGVAWGSADPHGPLTARRAFLTDAVAGLLNPIAVLVLSITYLPAVWFFIAVLLINGFFHICETLKTGRYFPGAVTGAVLYIPGFTVITYFYVERGLVSGLDLAVTFACGLAFTAAFFYQVRRWQRTDEKASLPA</sequence>
<keyword evidence="1" id="KW-1133">Transmembrane helix</keyword>
<evidence type="ECO:0000313" key="2">
    <source>
        <dbReference type="EMBL" id="BBY96245.1"/>
    </source>
</evidence>
<evidence type="ECO:0008006" key="4">
    <source>
        <dbReference type="Google" id="ProtNLM"/>
    </source>
</evidence>